<evidence type="ECO:0000313" key="1">
    <source>
        <dbReference type="EMBL" id="KAI0047069.1"/>
    </source>
</evidence>
<proteinExistence type="predicted"/>
<sequence length="557" mass="61005">MSLLVLPSELIVKIIIDADYRFLLNLQLVCRRLHGIVQDAVPFQHKIALAATGMRESAEAASAHSLATRVAMLKDYETAWRHAAWAEVAAIQDTPSKPSPAFHRVSSGIVAWLVRSGRGETGDKIYVTQTPSMLRGVEHRSWELKFEFGIVDFDIDASQDLLVLVHWVEDATLPGQSFTDLRTVSLTTGEDHPLAPTSHIPLGSRSSPVPESVGVCGDIITQHMYPPFSTTSSFVVWNWKSGEYRKATIRGHGPIHTFFLDDSHLARIDTSASASYGDEEVRLSVYNFRSVLQCPASTNATELPEVCSFRLPPSKEGTRLVGAAFLPNFAPASCAASVQQGAFFADSRSGRVCVIVLTTIAPRRTTVSERWELSFHVHSLLPFARLSALQGQRTADQASVPGPSVPWGEWGPQHAHLARRVQPTMPMWAYGLAIVRCLQIYGRFEVVVSDFHPRRVARKRTLGPPQPVDATLIAGENYQAVVDGAFPCAVATVGLPCEWPGTPATVLPSEDALLVHFGAMWHTGIRWNAQMRVLCLGPPADVVDAAHDNVKDPPLDI</sequence>
<reference evidence="1" key="2">
    <citation type="journal article" date="2022" name="New Phytol.">
        <title>Evolutionary transition to the ectomycorrhizal habit in the genomes of a hyperdiverse lineage of mushroom-forming fungi.</title>
        <authorList>
            <person name="Looney B."/>
            <person name="Miyauchi S."/>
            <person name="Morin E."/>
            <person name="Drula E."/>
            <person name="Courty P.E."/>
            <person name="Kohler A."/>
            <person name="Kuo A."/>
            <person name="LaButti K."/>
            <person name="Pangilinan J."/>
            <person name="Lipzen A."/>
            <person name="Riley R."/>
            <person name="Andreopoulos W."/>
            <person name="He G."/>
            <person name="Johnson J."/>
            <person name="Nolan M."/>
            <person name="Tritt A."/>
            <person name="Barry K.W."/>
            <person name="Grigoriev I.V."/>
            <person name="Nagy L.G."/>
            <person name="Hibbett D."/>
            <person name="Henrissat B."/>
            <person name="Matheny P.B."/>
            <person name="Labbe J."/>
            <person name="Martin F.M."/>
        </authorList>
    </citation>
    <scope>NUCLEOTIDE SEQUENCE</scope>
    <source>
        <strain evidence="1">FP105234-sp</strain>
    </source>
</reference>
<protein>
    <submittedName>
        <fullName evidence="1">Uncharacterized protein</fullName>
    </submittedName>
</protein>
<reference evidence="1" key="1">
    <citation type="submission" date="2021-02" db="EMBL/GenBank/DDBJ databases">
        <authorList>
            <consortium name="DOE Joint Genome Institute"/>
            <person name="Ahrendt S."/>
            <person name="Looney B.P."/>
            <person name="Miyauchi S."/>
            <person name="Morin E."/>
            <person name="Drula E."/>
            <person name="Courty P.E."/>
            <person name="Chicoki N."/>
            <person name="Fauchery L."/>
            <person name="Kohler A."/>
            <person name="Kuo A."/>
            <person name="Labutti K."/>
            <person name="Pangilinan J."/>
            <person name="Lipzen A."/>
            <person name="Riley R."/>
            <person name="Andreopoulos W."/>
            <person name="He G."/>
            <person name="Johnson J."/>
            <person name="Barry K.W."/>
            <person name="Grigoriev I.V."/>
            <person name="Nagy L."/>
            <person name="Hibbett D."/>
            <person name="Henrissat B."/>
            <person name="Matheny P.B."/>
            <person name="Labbe J."/>
            <person name="Martin F."/>
        </authorList>
    </citation>
    <scope>NUCLEOTIDE SEQUENCE</scope>
    <source>
        <strain evidence="1">FP105234-sp</strain>
    </source>
</reference>
<gene>
    <name evidence="1" type="ORF">FA95DRAFT_1289514</name>
</gene>
<dbReference type="EMBL" id="MU275912">
    <property type="protein sequence ID" value="KAI0047069.1"/>
    <property type="molecule type" value="Genomic_DNA"/>
</dbReference>
<dbReference type="Proteomes" id="UP000814033">
    <property type="component" value="Unassembled WGS sequence"/>
</dbReference>
<name>A0ACB8RSS5_9AGAM</name>
<organism evidence="1 2">
    <name type="scientific">Auriscalpium vulgare</name>
    <dbReference type="NCBI Taxonomy" id="40419"/>
    <lineage>
        <taxon>Eukaryota</taxon>
        <taxon>Fungi</taxon>
        <taxon>Dikarya</taxon>
        <taxon>Basidiomycota</taxon>
        <taxon>Agaricomycotina</taxon>
        <taxon>Agaricomycetes</taxon>
        <taxon>Russulales</taxon>
        <taxon>Auriscalpiaceae</taxon>
        <taxon>Auriscalpium</taxon>
    </lineage>
</organism>
<evidence type="ECO:0000313" key="2">
    <source>
        <dbReference type="Proteomes" id="UP000814033"/>
    </source>
</evidence>
<accession>A0ACB8RSS5</accession>
<keyword evidence="2" id="KW-1185">Reference proteome</keyword>
<comment type="caution">
    <text evidence="1">The sequence shown here is derived from an EMBL/GenBank/DDBJ whole genome shotgun (WGS) entry which is preliminary data.</text>
</comment>